<keyword evidence="4" id="KW-1185">Reference proteome</keyword>
<evidence type="ECO:0000256" key="1">
    <source>
        <dbReference type="SAM" id="MobiDB-lite"/>
    </source>
</evidence>
<feature type="compositionally biased region" description="Pro residues" evidence="1">
    <location>
        <begin position="229"/>
        <end position="244"/>
    </location>
</feature>
<feature type="region of interest" description="Disordered" evidence="1">
    <location>
        <begin position="25"/>
        <end position="44"/>
    </location>
</feature>
<evidence type="ECO:0000256" key="2">
    <source>
        <dbReference type="SAM" id="Phobius"/>
    </source>
</evidence>
<gene>
    <name evidence="3" type="ORF">CERSUDRAFT_107558</name>
</gene>
<dbReference type="OrthoDB" id="3265603at2759"/>
<organism evidence="3 4">
    <name type="scientific">Ceriporiopsis subvermispora (strain B)</name>
    <name type="common">White-rot fungus</name>
    <name type="synonym">Gelatoporia subvermispora</name>
    <dbReference type="NCBI Taxonomy" id="914234"/>
    <lineage>
        <taxon>Eukaryota</taxon>
        <taxon>Fungi</taxon>
        <taxon>Dikarya</taxon>
        <taxon>Basidiomycota</taxon>
        <taxon>Agaricomycotina</taxon>
        <taxon>Agaricomycetes</taxon>
        <taxon>Polyporales</taxon>
        <taxon>Gelatoporiaceae</taxon>
        <taxon>Gelatoporia</taxon>
    </lineage>
</organism>
<feature type="transmembrane region" description="Helical" evidence="2">
    <location>
        <begin position="70"/>
        <end position="92"/>
    </location>
</feature>
<proteinExistence type="predicted"/>
<dbReference type="AlphaFoldDB" id="M2R650"/>
<name>M2R650_CERS8</name>
<accession>M2R650</accession>
<keyword evidence="2" id="KW-0472">Membrane</keyword>
<dbReference type="Proteomes" id="UP000016930">
    <property type="component" value="Unassembled WGS sequence"/>
</dbReference>
<evidence type="ECO:0000313" key="3">
    <source>
        <dbReference type="EMBL" id="EMD34361.1"/>
    </source>
</evidence>
<dbReference type="HOGENOM" id="CLU_879989_0_0_1"/>
<feature type="compositionally biased region" description="Basic and acidic residues" evidence="1">
    <location>
        <begin position="273"/>
        <end position="283"/>
    </location>
</feature>
<feature type="region of interest" description="Disordered" evidence="1">
    <location>
        <begin position="224"/>
        <end position="283"/>
    </location>
</feature>
<reference evidence="3 4" key="1">
    <citation type="journal article" date="2012" name="Proc. Natl. Acad. Sci. U.S.A.">
        <title>Comparative genomics of Ceriporiopsis subvermispora and Phanerochaete chrysosporium provide insight into selective ligninolysis.</title>
        <authorList>
            <person name="Fernandez-Fueyo E."/>
            <person name="Ruiz-Duenas F.J."/>
            <person name="Ferreira P."/>
            <person name="Floudas D."/>
            <person name="Hibbett D.S."/>
            <person name="Canessa P."/>
            <person name="Larrondo L.F."/>
            <person name="James T.Y."/>
            <person name="Seelenfreund D."/>
            <person name="Lobos S."/>
            <person name="Polanco R."/>
            <person name="Tello M."/>
            <person name="Honda Y."/>
            <person name="Watanabe T."/>
            <person name="Watanabe T."/>
            <person name="Ryu J.S."/>
            <person name="Kubicek C.P."/>
            <person name="Schmoll M."/>
            <person name="Gaskell J."/>
            <person name="Hammel K.E."/>
            <person name="St John F.J."/>
            <person name="Vanden Wymelenberg A."/>
            <person name="Sabat G."/>
            <person name="Splinter BonDurant S."/>
            <person name="Syed K."/>
            <person name="Yadav J.S."/>
            <person name="Doddapaneni H."/>
            <person name="Subramanian V."/>
            <person name="Lavin J.L."/>
            <person name="Oguiza J.A."/>
            <person name="Perez G."/>
            <person name="Pisabarro A.G."/>
            <person name="Ramirez L."/>
            <person name="Santoyo F."/>
            <person name="Master E."/>
            <person name="Coutinho P.M."/>
            <person name="Henrissat B."/>
            <person name="Lombard V."/>
            <person name="Magnuson J.K."/>
            <person name="Kuees U."/>
            <person name="Hori C."/>
            <person name="Igarashi K."/>
            <person name="Samejima M."/>
            <person name="Held B.W."/>
            <person name="Barry K.W."/>
            <person name="LaButti K.M."/>
            <person name="Lapidus A."/>
            <person name="Lindquist E.A."/>
            <person name="Lucas S.M."/>
            <person name="Riley R."/>
            <person name="Salamov A.A."/>
            <person name="Hoffmeister D."/>
            <person name="Schwenk D."/>
            <person name="Hadar Y."/>
            <person name="Yarden O."/>
            <person name="de Vries R.P."/>
            <person name="Wiebenga A."/>
            <person name="Stenlid J."/>
            <person name="Eastwood D."/>
            <person name="Grigoriev I.V."/>
            <person name="Berka R.M."/>
            <person name="Blanchette R.A."/>
            <person name="Kersten P."/>
            <person name="Martinez A.T."/>
            <person name="Vicuna R."/>
            <person name="Cullen D."/>
        </authorList>
    </citation>
    <scope>NUCLEOTIDE SEQUENCE [LARGE SCALE GENOMIC DNA]</scope>
    <source>
        <strain evidence="3 4">B</strain>
    </source>
</reference>
<evidence type="ECO:0000313" key="4">
    <source>
        <dbReference type="Proteomes" id="UP000016930"/>
    </source>
</evidence>
<protein>
    <submittedName>
        <fullName evidence="3">Uncharacterized protein</fullName>
    </submittedName>
</protein>
<sequence>MPPRMSSALFPRAPPLQSLHAHSLLDSGTSTSTSDRVPPDTPQPASILVSALQRRASSGLPEIDGSSAGFIALIVVLAAIIVLASVAAFLLARDKPLPRFRVPFRRASSSSTFSLDHARPRPDGMRGRLARLFGRRPDGWVRADADVWNADAEDDEDSALADAHALTRERSPPSSRAGVPTFVMAHGARVAPRLSSSISQDSVEAELAPAPHYAEPFAARYISSSPSLSPSPPPVPDSPSPTSPAGPLTPLDVRTHEAETAPGSPEPAEDGDEGHLVREDSRVFAVRARDGSVAGGGLRAMRKFENGTKFKEALDF</sequence>
<keyword evidence="2" id="KW-1133">Transmembrane helix</keyword>
<keyword evidence="2" id="KW-0812">Transmembrane</keyword>
<feature type="compositionally biased region" description="Low complexity" evidence="1">
    <location>
        <begin position="25"/>
        <end position="35"/>
    </location>
</feature>
<dbReference type="EMBL" id="KB445803">
    <property type="protein sequence ID" value="EMD34361.1"/>
    <property type="molecule type" value="Genomic_DNA"/>
</dbReference>